<dbReference type="AlphaFoldDB" id="A0A150H4X2"/>
<evidence type="ECO:0000256" key="1">
    <source>
        <dbReference type="SAM" id="MobiDB-lite"/>
    </source>
</evidence>
<feature type="region of interest" description="Disordered" evidence="1">
    <location>
        <begin position="96"/>
        <end position="117"/>
    </location>
</feature>
<protein>
    <submittedName>
        <fullName evidence="2">Uncharacterized protein</fullName>
    </submittedName>
</protein>
<gene>
    <name evidence="2" type="ORF">GPECTOR_1g595</name>
</gene>
<dbReference type="EMBL" id="LSYV01000002">
    <property type="protein sequence ID" value="KXZ56660.1"/>
    <property type="molecule type" value="Genomic_DNA"/>
</dbReference>
<comment type="caution">
    <text evidence="2">The sequence shown here is derived from an EMBL/GenBank/DDBJ whole genome shotgun (WGS) entry which is preliminary data.</text>
</comment>
<dbReference type="Proteomes" id="UP000075714">
    <property type="component" value="Unassembled WGS sequence"/>
</dbReference>
<proteinExistence type="predicted"/>
<organism evidence="2 3">
    <name type="scientific">Gonium pectorale</name>
    <name type="common">Green alga</name>
    <dbReference type="NCBI Taxonomy" id="33097"/>
    <lineage>
        <taxon>Eukaryota</taxon>
        <taxon>Viridiplantae</taxon>
        <taxon>Chlorophyta</taxon>
        <taxon>core chlorophytes</taxon>
        <taxon>Chlorophyceae</taxon>
        <taxon>CS clade</taxon>
        <taxon>Chlamydomonadales</taxon>
        <taxon>Volvocaceae</taxon>
        <taxon>Gonium</taxon>
    </lineage>
</organism>
<feature type="compositionally biased region" description="Polar residues" evidence="1">
    <location>
        <begin position="60"/>
        <end position="70"/>
    </location>
</feature>
<reference evidence="3" key="1">
    <citation type="journal article" date="2016" name="Nat. Commun.">
        <title>The Gonium pectorale genome demonstrates co-option of cell cycle regulation during the evolution of multicellularity.</title>
        <authorList>
            <person name="Hanschen E.R."/>
            <person name="Marriage T.N."/>
            <person name="Ferris P.J."/>
            <person name="Hamaji T."/>
            <person name="Toyoda A."/>
            <person name="Fujiyama A."/>
            <person name="Neme R."/>
            <person name="Noguchi H."/>
            <person name="Minakuchi Y."/>
            <person name="Suzuki M."/>
            <person name="Kawai-Toyooka H."/>
            <person name="Smith D.R."/>
            <person name="Sparks H."/>
            <person name="Anderson J."/>
            <person name="Bakaric R."/>
            <person name="Luria V."/>
            <person name="Karger A."/>
            <person name="Kirschner M.W."/>
            <person name="Durand P.M."/>
            <person name="Michod R.E."/>
            <person name="Nozaki H."/>
            <person name="Olson B.J."/>
        </authorList>
    </citation>
    <scope>NUCLEOTIDE SEQUENCE [LARGE SCALE GENOMIC DNA]</scope>
    <source>
        <strain evidence="3">NIES-2863</strain>
    </source>
</reference>
<feature type="region of interest" description="Disordered" evidence="1">
    <location>
        <begin position="130"/>
        <end position="181"/>
    </location>
</feature>
<feature type="compositionally biased region" description="Polar residues" evidence="1">
    <location>
        <begin position="1"/>
        <end position="13"/>
    </location>
</feature>
<accession>A0A150H4X2</accession>
<sequence>MGVTSGRISTDGTSGPGAVNGQQAHLIAFSSRPPVAPGAPVLNTSGPIPSGALDSESDSDGSVTDTSADQNEGRRASDTVLYAAAALKEAKNRLDKASNMIPARQTSQQEKVDTDGASTAHVSLPALECVGSHNKPGRGPGGSATVVGVARRPSKGSLRLPGSDATVQGKRDEAALEAVPE</sequence>
<evidence type="ECO:0000313" key="2">
    <source>
        <dbReference type="EMBL" id="KXZ56660.1"/>
    </source>
</evidence>
<name>A0A150H4X2_GONPE</name>
<feature type="region of interest" description="Disordered" evidence="1">
    <location>
        <begin position="1"/>
        <end position="77"/>
    </location>
</feature>
<evidence type="ECO:0000313" key="3">
    <source>
        <dbReference type="Proteomes" id="UP000075714"/>
    </source>
</evidence>
<keyword evidence="3" id="KW-1185">Reference proteome</keyword>